<evidence type="ECO:0000259" key="2">
    <source>
        <dbReference type="PROSITE" id="PS50086"/>
    </source>
</evidence>
<dbReference type="PROSITE" id="PS50994">
    <property type="entry name" value="INTEGRASE"/>
    <property type="match status" value="1"/>
</dbReference>
<dbReference type="GO" id="GO:0003676">
    <property type="term" value="F:nucleic acid binding"/>
    <property type="evidence" value="ECO:0007669"/>
    <property type="project" value="InterPro"/>
</dbReference>
<evidence type="ECO:0000259" key="3">
    <source>
        <dbReference type="PROSITE" id="PS50994"/>
    </source>
</evidence>
<dbReference type="GO" id="GO:0031267">
    <property type="term" value="F:small GTPase binding"/>
    <property type="evidence" value="ECO:0007669"/>
    <property type="project" value="TreeGrafter"/>
</dbReference>
<feature type="domain" description="Integrase catalytic" evidence="3">
    <location>
        <begin position="639"/>
        <end position="800"/>
    </location>
</feature>
<feature type="compositionally biased region" description="Basic and acidic residues" evidence="1">
    <location>
        <begin position="958"/>
        <end position="967"/>
    </location>
</feature>
<dbReference type="InterPro" id="IPR012337">
    <property type="entry name" value="RNaseH-like_sf"/>
</dbReference>
<protein>
    <submittedName>
        <fullName evidence="4">Carabin</fullName>
    </submittedName>
</protein>
<evidence type="ECO:0000313" key="4">
    <source>
        <dbReference type="EMBL" id="OLQ04049.1"/>
    </source>
</evidence>
<dbReference type="InterPro" id="IPR001584">
    <property type="entry name" value="Integrase_cat-core"/>
</dbReference>
<dbReference type="GO" id="GO:0005096">
    <property type="term" value="F:GTPase activator activity"/>
    <property type="evidence" value="ECO:0007669"/>
    <property type="project" value="TreeGrafter"/>
</dbReference>
<dbReference type="Pfam" id="PF00566">
    <property type="entry name" value="RabGAP-TBC"/>
    <property type="match status" value="1"/>
</dbReference>
<dbReference type="Gene3D" id="3.30.420.10">
    <property type="entry name" value="Ribonuclease H-like superfamily/Ribonuclease H"/>
    <property type="match status" value="1"/>
</dbReference>
<feature type="region of interest" description="Disordered" evidence="1">
    <location>
        <begin position="230"/>
        <end position="257"/>
    </location>
</feature>
<dbReference type="EMBL" id="LSRX01000219">
    <property type="protein sequence ID" value="OLQ04049.1"/>
    <property type="molecule type" value="Genomic_DNA"/>
</dbReference>
<accession>A0A1Q9E9F7</accession>
<dbReference type="InterPro" id="IPR050302">
    <property type="entry name" value="Rab_GAP_TBC_domain"/>
</dbReference>
<feature type="compositionally biased region" description="Acidic residues" evidence="1">
    <location>
        <begin position="992"/>
        <end position="1008"/>
    </location>
</feature>
<dbReference type="SUPFAM" id="SSF53098">
    <property type="entry name" value="Ribonuclease H-like"/>
    <property type="match status" value="1"/>
</dbReference>
<evidence type="ECO:0000256" key="1">
    <source>
        <dbReference type="SAM" id="MobiDB-lite"/>
    </source>
</evidence>
<comment type="caution">
    <text evidence="4">The sequence shown here is derived from an EMBL/GenBank/DDBJ whole genome shotgun (WGS) entry which is preliminary data.</text>
</comment>
<proteinExistence type="predicted"/>
<organism evidence="4 5">
    <name type="scientific">Symbiodinium microadriaticum</name>
    <name type="common">Dinoflagellate</name>
    <name type="synonym">Zooxanthella microadriatica</name>
    <dbReference type="NCBI Taxonomy" id="2951"/>
    <lineage>
        <taxon>Eukaryota</taxon>
        <taxon>Sar</taxon>
        <taxon>Alveolata</taxon>
        <taxon>Dinophyceae</taxon>
        <taxon>Suessiales</taxon>
        <taxon>Symbiodiniaceae</taxon>
        <taxon>Symbiodinium</taxon>
    </lineage>
</organism>
<dbReference type="Gene3D" id="1.10.472.80">
    <property type="entry name" value="Ypt/Rab-GAP domain of gyp1p, domain 3"/>
    <property type="match status" value="1"/>
</dbReference>
<feature type="region of interest" description="Disordered" evidence="1">
    <location>
        <begin position="937"/>
        <end position="1055"/>
    </location>
</feature>
<dbReference type="InterPro" id="IPR013103">
    <property type="entry name" value="RVT_2"/>
</dbReference>
<dbReference type="Proteomes" id="UP000186817">
    <property type="component" value="Unassembled WGS sequence"/>
</dbReference>
<dbReference type="PROSITE" id="PS50086">
    <property type="entry name" value="TBC_RABGAP"/>
    <property type="match status" value="1"/>
</dbReference>
<reference evidence="4 5" key="1">
    <citation type="submission" date="2016-02" db="EMBL/GenBank/DDBJ databases">
        <title>Genome analysis of coral dinoflagellate symbionts highlights evolutionary adaptations to a symbiotic lifestyle.</title>
        <authorList>
            <person name="Aranda M."/>
            <person name="Li Y."/>
            <person name="Liew Y.J."/>
            <person name="Baumgarten S."/>
            <person name="Simakov O."/>
            <person name="Wilson M."/>
            <person name="Piel J."/>
            <person name="Ashoor H."/>
            <person name="Bougouffa S."/>
            <person name="Bajic V.B."/>
            <person name="Ryu T."/>
            <person name="Ravasi T."/>
            <person name="Bayer T."/>
            <person name="Micklem G."/>
            <person name="Kim H."/>
            <person name="Bhak J."/>
            <person name="Lajeunesse T.C."/>
            <person name="Voolstra C.R."/>
        </authorList>
    </citation>
    <scope>NUCLEOTIDE SEQUENCE [LARGE SCALE GENOMIC DNA]</scope>
    <source>
        <strain evidence="4 5">CCMP2467</strain>
    </source>
</reference>
<dbReference type="InterPro" id="IPR035969">
    <property type="entry name" value="Rab-GAP_TBC_sf"/>
</dbReference>
<dbReference type="InterPro" id="IPR036397">
    <property type="entry name" value="RNaseH_sf"/>
</dbReference>
<dbReference type="PANTHER" id="PTHR47219">
    <property type="entry name" value="RAB GTPASE-ACTIVATING PROTEIN 1-LIKE"/>
    <property type="match status" value="1"/>
</dbReference>
<dbReference type="SUPFAM" id="SSF47923">
    <property type="entry name" value="Ypt/Rab-GAP domain of gyp1p"/>
    <property type="match status" value="2"/>
</dbReference>
<dbReference type="InterPro" id="IPR000195">
    <property type="entry name" value="Rab-GAP-TBC_dom"/>
</dbReference>
<feature type="domain" description="Rab-GAP TBC" evidence="2">
    <location>
        <begin position="1641"/>
        <end position="1809"/>
    </location>
</feature>
<keyword evidence="5" id="KW-1185">Reference proteome</keyword>
<dbReference type="Pfam" id="PF07727">
    <property type="entry name" value="RVT_2"/>
    <property type="match status" value="1"/>
</dbReference>
<sequence length="1895" mass="213098">MSMSRMFYRWSDEDDRWHEHTGWLPKELDGAILAVKFDDEASMVMWSEDDGKHKALTASQRKLANGQAQRLLQDMEPGQPHEVQEAVSPSLSSPCFVSDDGMMAILDPSCQEQFWHSMRSFEPSHLILRPSREGESLRMACEAAEWQHLNGRAFLLMQSVQDREYVEDLLDSQDLLGRRVQCRFSDGLAMTGNSEYFLKSAMDAKVRNVRLTTENIGDLRRSREALQENVNGLQQNSKAHQESVDGFQQNSEAHQESVDGLQQNSEAHQVVVNYDICQEHGGGPKDCCQEHGGGHLTDNECFASASEMTEVEDMASRLMKQKDFSMVSLEKFLVRFPKLCSKNRQSDMKGVYYLFGLYAHGAKCGITNASRTLATFTRYLNELVSYQARCQGLKHATWSSIALGLNAGSRPHKDHHNKVSSKNYIFGVGGYSGGELWVESEEPRNPASSQYRWKWTPQGTRVAGQNHDIQYKMMEFDPRTWHASCKWAGKRIVISAFTSRAIDFATETTLRELREIGFRIPQDNVVYMFDGSHREGVGQFSSVFAEEEGDQAEMADAVGEADPEPSVEQVNLEPRAEEKRLVKKLHDNLGHPAPREMARSLKLANAKPHIIRYVAREFRCPICEARIRPKPARPAVLPKVYEPGRVVGVDVIFLSALNRRETFPALNITDWGTSYQMVERLKSTEATHTWRTFMRVWCRTFGVPDVIVADLGSEFRGQFADLASQAGALIRHTAARSPWQAGKTERAGAHFKSVYEKARESSYIGSWEEIKTLMYAVECAKNRYGNRSGFSPMQRQIGHNLRLPGSLLSDDNLDPSMVVASADTEMRKTLEIRAKNARSREQVQFSAGETVYVYRQPNVRKRKHAITPESLEGRKPVWVGPGVVLAVETPSLWISMKGELWKASFEQCRHATSEEQVAKEILAGELEALKEELGRTTHKRTFRDMTGMGTPHDEEDDDVHRGAERFDSLSGGGSSERPAQRQRREDGVDVAIPEDSELDYEPSEEEPGGDPVPEGPRLPSEGPQDISRRTTESEPEPVPVQNEGQSLGPRPVLGDPAETARQVMRNERLDGNPPGSAPYEAARRIMQHRPEGRHHPYFAEKLDEPSSSMWYSLEGDKWTWEPDVWEEVSQDIVIRQHNFPRQQLCNPAKVRGTLLPRRLKHRATYMVDENGEVHVHGDNWFKNRKKLNKTSYSWVGFTVFSSKEIDVKAFASGKNRGQGEVFEHEIKAEDWPGWRVSDRQEWDKVAQTNAVKVLSVEESRRIRADPKESQRILPSRMVRRWKPSDQPGQPDVRKSRWCIRGDRDPDILTLERYAPTLNSTSFGVLLQTAASMKYKATIGDKKNAFMQSSPLVRERGNLYASQPKSGIDGLDPEQLIQIISGCYGLNDAPSHWRQTLKEAILALGYQESVLDPTIYFLRTDEVLDGVIAVEVDDLFTFGNAVHEERMAQLQERFKFGKYEVVMESTEGVGFNGRRVRQLPTFDFEVDMTKFVCERLEPVALAKGRKSDVKALANDSEIAQMRAVIGGLNWAAKEGRPDCAAAASLGAACFPKPTIQDILDVNRAVKVLKERSELSIKIRAIEVDKLAWGVISDASFANAYGGHSQGAYGILAFHEDLREGCRVPCSLISWRSGRIQKVVNSTLAAEFDLALWEAQMKKNKALYELLDSGEYQIVSEAHALQEKRAERDERVLRAFALLRPQVGYCQGLNFVAAVELLVGFTEKQALGGLCGLTDAFCSGYYEESMSGLLRDIAVLDALLLHLLPKIHARFAEVDLPLIWIATEPLLTLFSRELKPIESICRLWDFFLIEGVCAPFAVFLAYAELAFERNLLTGAAAEDSLGAFRLLLGDSSAIAGNILQRAAFFLAPRPFGSGLNETLLQSLRKEAAGASQLADAE</sequence>
<dbReference type="GO" id="GO:0015074">
    <property type="term" value="P:DNA integration"/>
    <property type="evidence" value="ECO:0007669"/>
    <property type="project" value="InterPro"/>
</dbReference>
<dbReference type="OrthoDB" id="426808at2759"/>
<dbReference type="Gene3D" id="1.10.8.270">
    <property type="entry name" value="putative rabgap domain of human tbc1 domain family member 14 like domains"/>
    <property type="match status" value="1"/>
</dbReference>
<feature type="compositionally biased region" description="Basic and acidic residues" evidence="1">
    <location>
        <begin position="978"/>
        <end position="987"/>
    </location>
</feature>
<dbReference type="SMART" id="SM00164">
    <property type="entry name" value="TBC"/>
    <property type="match status" value="1"/>
</dbReference>
<gene>
    <name evidence="4" type="primary">TBC1D10C</name>
    <name evidence="4" type="ORF">AK812_SmicGene12901</name>
</gene>
<evidence type="ECO:0000313" key="5">
    <source>
        <dbReference type="Proteomes" id="UP000186817"/>
    </source>
</evidence>
<name>A0A1Q9E9F7_SYMMI</name>
<dbReference type="PANTHER" id="PTHR47219:SF9">
    <property type="entry name" value="GTPASE ACTIVATING PROTEIN AND CENTROSOME-ASSOCIATED, ISOFORM B"/>
    <property type="match status" value="1"/>
</dbReference>